<dbReference type="AlphaFoldDB" id="A0ABD5U7C3"/>
<dbReference type="InterPro" id="IPR008965">
    <property type="entry name" value="CBM2/CBM3_carb-bd_dom_sf"/>
</dbReference>
<evidence type="ECO:0000256" key="1">
    <source>
        <dbReference type="SAM" id="MobiDB-lite"/>
    </source>
</evidence>
<dbReference type="RefSeq" id="WP_304448158.1">
    <property type="nucleotide sequence ID" value="NZ_JARRAH010000001.1"/>
</dbReference>
<dbReference type="EMBL" id="JBHSXM010000001">
    <property type="protein sequence ID" value="MFC6836475.1"/>
    <property type="molecule type" value="Genomic_DNA"/>
</dbReference>
<dbReference type="InterPro" id="IPR022409">
    <property type="entry name" value="PKD/Chitinase_dom"/>
</dbReference>
<reference evidence="3 4" key="1">
    <citation type="journal article" date="2019" name="Int. J. Syst. Evol. Microbiol.">
        <title>The Global Catalogue of Microorganisms (GCM) 10K type strain sequencing project: providing services to taxonomists for standard genome sequencing and annotation.</title>
        <authorList>
            <consortium name="The Broad Institute Genomics Platform"/>
            <consortium name="The Broad Institute Genome Sequencing Center for Infectious Disease"/>
            <person name="Wu L."/>
            <person name="Ma J."/>
        </authorList>
    </citation>
    <scope>NUCLEOTIDE SEQUENCE [LARGE SCALE GENOMIC DNA]</scope>
    <source>
        <strain evidence="3 4">PSRA2</strain>
    </source>
</reference>
<dbReference type="InterPro" id="IPR011635">
    <property type="entry name" value="CARDB"/>
</dbReference>
<keyword evidence="4" id="KW-1185">Reference proteome</keyword>
<accession>A0ABD5U7C3</accession>
<evidence type="ECO:0000313" key="3">
    <source>
        <dbReference type="EMBL" id="MFC6836475.1"/>
    </source>
</evidence>
<feature type="region of interest" description="Disordered" evidence="1">
    <location>
        <begin position="174"/>
        <end position="205"/>
    </location>
</feature>
<comment type="caution">
    <text evidence="3">The sequence shown here is derived from an EMBL/GenBank/DDBJ whole genome shotgun (WGS) entry which is preliminary data.</text>
</comment>
<dbReference type="Pfam" id="PF22352">
    <property type="entry name" value="K319L-like_PKD"/>
    <property type="match status" value="1"/>
</dbReference>
<proteinExistence type="predicted"/>
<evidence type="ECO:0000313" key="4">
    <source>
        <dbReference type="Proteomes" id="UP001596406"/>
    </source>
</evidence>
<dbReference type="Proteomes" id="UP001596406">
    <property type="component" value="Unassembled WGS sequence"/>
</dbReference>
<dbReference type="InterPro" id="IPR013783">
    <property type="entry name" value="Ig-like_fold"/>
</dbReference>
<sequence>MTADRKRIGVRTLAAAALAVTLVLSAGATSVALAAGATEVTIAPADQTVGVGDSTTFDVVVDTTSGGVGAASGTVALTDPSVAEITAIDLAGDPAFPESSIADDGSSASFLFASGGNTLADDPAGVTVATVTVAGTAAGETDLTLGEAPFELGDADGSDYTVTGTTDATLTVTPQNQPPVADAGADQTVEEGETVELDGSASSDPDGDALTYAWAQVGDGPDVSLDDASAAQPTFTAPEVESATTLDFEVTVDDGAASDTDTVSVTVEPLSPATFAVSNLDAPASAEQGESITVSADVTNDGEQAGTKTVEFQLDGTSVASQQVTLAPGETETVSFDVTVPADLAPGTYTHGVFTADDGATAQLDVEAAPDAPDLTSAVSLSPAEQTVGVGGSVTYDVVVENADGGVGAVDLVVSVDDASVATIDAIEPAVSTVDDEATVAEDGSSASLSAFGMDTADEGAVTVATVTVDAAAVDTTQLSLDVTALGTEDGEDVTVTDTAGATLVVEPASFLVSDLDAPADVVRGETVSVSASVTNDGSIETSKTVEFRFDLNGDGTLAANEAVASKTVTLAPGETETVPFVATVPADLALGTYAHGVFTVDDDATGEIAVTLPVLDESYAGPPGDLDGDGLYEDVNGNGEFNLVDVQAAFANRDDPTLTENDALFDFTGNGVFDLVDIQRLFAEVNE</sequence>
<feature type="domain" description="PKD/Chitinase" evidence="2">
    <location>
        <begin position="180"/>
        <end position="270"/>
    </location>
</feature>
<dbReference type="SMART" id="SM00089">
    <property type="entry name" value="PKD"/>
    <property type="match status" value="1"/>
</dbReference>
<dbReference type="Gene3D" id="2.60.40.10">
    <property type="entry name" value="Immunoglobulins"/>
    <property type="match status" value="3"/>
</dbReference>
<gene>
    <name evidence="3" type="ORF">ACFQHK_08125</name>
</gene>
<evidence type="ECO:0000259" key="2">
    <source>
        <dbReference type="SMART" id="SM00089"/>
    </source>
</evidence>
<dbReference type="InterPro" id="IPR035986">
    <property type="entry name" value="PKD_dom_sf"/>
</dbReference>
<dbReference type="Gene3D" id="2.60.40.680">
    <property type="match status" value="1"/>
</dbReference>
<dbReference type="SUPFAM" id="SSF49384">
    <property type="entry name" value="Carbohydrate-binding domain"/>
    <property type="match status" value="1"/>
</dbReference>
<name>A0ABD5U7C3_9EURY</name>
<organism evidence="3 4">
    <name type="scientific">Halomarina ordinaria</name>
    <dbReference type="NCBI Taxonomy" id="3033939"/>
    <lineage>
        <taxon>Archaea</taxon>
        <taxon>Methanobacteriati</taxon>
        <taxon>Methanobacteriota</taxon>
        <taxon>Stenosarchaea group</taxon>
        <taxon>Halobacteria</taxon>
        <taxon>Halobacteriales</taxon>
        <taxon>Natronomonadaceae</taxon>
        <taxon>Halomarina</taxon>
    </lineage>
</organism>
<dbReference type="Pfam" id="PF07705">
    <property type="entry name" value="CARDB"/>
    <property type="match status" value="1"/>
</dbReference>
<dbReference type="SUPFAM" id="SSF49299">
    <property type="entry name" value="PKD domain"/>
    <property type="match status" value="1"/>
</dbReference>
<protein>
    <submittedName>
        <fullName evidence="3">CARDB domain-containing protein</fullName>
    </submittedName>
</protein>